<sequence>QDTLEMLEQTNAADNTNYARSSVSEHISSDPSTSEHSTISNTTHLNQTPGAGPSQFSVEGQGTRDSPFEIEDDGPRKHRKLRDNTKPPKCNICGMSEFKPHVCELE</sequence>
<dbReference type="EMBL" id="JBBXMP010001304">
    <property type="protein sequence ID" value="KAL0056571.1"/>
    <property type="molecule type" value="Genomic_DNA"/>
</dbReference>
<accession>A0ABR2Z4Y7</accession>
<dbReference type="Proteomes" id="UP001437256">
    <property type="component" value="Unassembled WGS sequence"/>
</dbReference>
<gene>
    <name evidence="2" type="ORF">AAF712_016823</name>
</gene>
<feature type="non-terminal residue" evidence="2">
    <location>
        <position position="1"/>
    </location>
</feature>
<keyword evidence="3" id="KW-1185">Reference proteome</keyword>
<feature type="region of interest" description="Disordered" evidence="1">
    <location>
        <begin position="1"/>
        <end position="87"/>
    </location>
</feature>
<proteinExistence type="predicted"/>
<name>A0ABR2Z4Y7_9AGAR</name>
<protein>
    <submittedName>
        <fullName evidence="2">Uncharacterized protein</fullName>
    </submittedName>
</protein>
<evidence type="ECO:0000313" key="2">
    <source>
        <dbReference type="EMBL" id="KAL0056571.1"/>
    </source>
</evidence>
<evidence type="ECO:0000256" key="1">
    <source>
        <dbReference type="SAM" id="MobiDB-lite"/>
    </source>
</evidence>
<organism evidence="2 3">
    <name type="scientific">Marasmius tenuissimus</name>
    <dbReference type="NCBI Taxonomy" id="585030"/>
    <lineage>
        <taxon>Eukaryota</taxon>
        <taxon>Fungi</taxon>
        <taxon>Dikarya</taxon>
        <taxon>Basidiomycota</taxon>
        <taxon>Agaricomycotina</taxon>
        <taxon>Agaricomycetes</taxon>
        <taxon>Agaricomycetidae</taxon>
        <taxon>Agaricales</taxon>
        <taxon>Marasmiineae</taxon>
        <taxon>Marasmiaceae</taxon>
        <taxon>Marasmius</taxon>
    </lineage>
</organism>
<comment type="caution">
    <text evidence="2">The sequence shown here is derived from an EMBL/GenBank/DDBJ whole genome shotgun (WGS) entry which is preliminary data.</text>
</comment>
<reference evidence="2 3" key="1">
    <citation type="submission" date="2024-05" db="EMBL/GenBank/DDBJ databases">
        <title>A draft genome resource for the thread blight pathogen Marasmius tenuissimus strain MS-2.</title>
        <authorList>
            <person name="Yulfo-Soto G.E."/>
            <person name="Baruah I.K."/>
            <person name="Amoako-Attah I."/>
            <person name="Bukari Y."/>
            <person name="Meinhardt L.W."/>
            <person name="Bailey B.A."/>
            <person name="Cohen S.P."/>
        </authorList>
    </citation>
    <scope>NUCLEOTIDE SEQUENCE [LARGE SCALE GENOMIC DNA]</scope>
    <source>
        <strain evidence="2 3">MS-2</strain>
    </source>
</reference>
<feature type="compositionally biased region" description="Polar residues" evidence="1">
    <location>
        <begin position="1"/>
        <end position="64"/>
    </location>
</feature>
<evidence type="ECO:0000313" key="3">
    <source>
        <dbReference type="Proteomes" id="UP001437256"/>
    </source>
</evidence>